<sequence>MNFYLYQFKWLVIASVVGILIAFFFVVIPEGFLYDISGRDYGEDGRIENFTAITQLNDSSVLAAGYSSKASNDQNKTAYLLKVALNGTQKWVSNFKEEGNIKFNGIEEVADGGVVLVGESSSSNNNKTDAYLIKVDKKGNKEWSRRFGSKYGASFKVAKELNDKSLLIGGKVKIAKGEDSFNQQAYLVKLDKKGKQEWIKGFGGEYYDGINSIMESSDGGIILVGYYGTNRYSYSRSAYIIKLDSGGNQQWSKLIEKDGYNSSFNSVLENQAGELILVGEVQGKEGESYGAYIVKLNAKGDTLWTKVYQNLEKEDYYLFTDVKEAERGYFIAVGYKLIFIEEDNDYRHVAYAVKFNQNGQEEWAKSFRSSYQDGGFNAIAKTEDGDFILGGWIQDRHEIDGYLLRIDAQGEEIKFEKARGE</sequence>
<name>A0A285HFR0_9FIRM</name>
<organism evidence="2 3">
    <name type="scientific">Orenia metallireducens</name>
    <dbReference type="NCBI Taxonomy" id="1413210"/>
    <lineage>
        <taxon>Bacteria</taxon>
        <taxon>Bacillati</taxon>
        <taxon>Bacillota</taxon>
        <taxon>Clostridia</taxon>
        <taxon>Halanaerobiales</taxon>
        <taxon>Halobacteroidaceae</taxon>
        <taxon>Orenia</taxon>
    </lineage>
</organism>
<dbReference type="InterPro" id="IPR011047">
    <property type="entry name" value="Quinoprotein_ADH-like_sf"/>
</dbReference>
<keyword evidence="1" id="KW-1133">Transmembrane helix</keyword>
<reference evidence="3" key="1">
    <citation type="submission" date="2017-09" db="EMBL/GenBank/DDBJ databases">
        <authorList>
            <person name="Varghese N."/>
            <person name="Submissions S."/>
        </authorList>
    </citation>
    <scope>NUCLEOTIDE SEQUENCE [LARGE SCALE GENOMIC DNA]</scope>
    <source>
        <strain evidence="3">MSL47</strain>
    </source>
</reference>
<dbReference type="AlphaFoldDB" id="A0A285HFR0"/>
<keyword evidence="3" id="KW-1185">Reference proteome</keyword>
<evidence type="ECO:0000256" key="1">
    <source>
        <dbReference type="SAM" id="Phobius"/>
    </source>
</evidence>
<dbReference type="Proteomes" id="UP000219573">
    <property type="component" value="Unassembled WGS sequence"/>
</dbReference>
<dbReference type="EMBL" id="OBDZ01000018">
    <property type="protein sequence ID" value="SNY34582.1"/>
    <property type="molecule type" value="Genomic_DNA"/>
</dbReference>
<proteinExistence type="predicted"/>
<dbReference type="PANTHER" id="PTHR42754:SF1">
    <property type="entry name" value="LIPOPROTEIN"/>
    <property type="match status" value="1"/>
</dbReference>
<accession>A0A285HFR0</accession>
<feature type="transmembrane region" description="Helical" evidence="1">
    <location>
        <begin position="6"/>
        <end position="28"/>
    </location>
</feature>
<dbReference type="SUPFAM" id="SSF50998">
    <property type="entry name" value="Quinoprotein alcohol dehydrogenase-like"/>
    <property type="match status" value="1"/>
</dbReference>
<evidence type="ECO:0000313" key="3">
    <source>
        <dbReference type="Proteomes" id="UP000219573"/>
    </source>
</evidence>
<gene>
    <name evidence="2" type="ORF">SAMN06265827_11847</name>
</gene>
<protein>
    <submittedName>
        <fullName evidence="2">Uncharacterized protein</fullName>
    </submittedName>
</protein>
<dbReference type="PANTHER" id="PTHR42754">
    <property type="entry name" value="ENDOGLUCANASE"/>
    <property type="match status" value="1"/>
</dbReference>
<keyword evidence="1" id="KW-0812">Transmembrane</keyword>
<dbReference type="OrthoDB" id="9811934at2"/>
<evidence type="ECO:0000313" key="2">
    <source>
        <dbReference type="EMBL" id="SNY34582.1"/>
    </source>
</evidence>
<dbReference type="RefSeq" id="WP_097018430.1">
    <property type="nucleotide sequence ID" value="NZ_OBDZ01000018.1"/>
</dbReference>
<keyword evidence="1" id="KW-0472">Membrane</keyword>